<name>A0A8J9YDJ8_9NEOP</name>
<evidence type="ECO:0000313" key="2">
    <source>
        <dbReference type="Proteomes" id="UP000838878"/>
    </source>
</evidence>
<keyword evidence="2" id="KW-1185">Reference proteome</keyword>
<evidence type="ECO:0000313" key="1">
    <source>
        <dbReference type="EMBL" id="CAH0723806.1"/>
    </source>
</evidence>
<dbReference type="Proteomes" id="UP000838878">
    <property type="component" value="Chromosome 4"/>
</dbReference>
<proteinExistence type="predicted"/>
<dbReference type="EMBL" id="OV170224">
    <property type="protein sequence ID" value="CAH0723806.1"/>
    <property type="molecule type" value="Genomic_DNA"/>
</dbReference>
<sequence>MIIKEPLHSSGTRLLNLCPNYPDIVSSCPNPIWRHKSTKGARRHWRGHVTQTFSVLRLTLSSYGVGRAVATGRGGAFKEFSDRVRAAG</sequence>
<protein>
    <submittedName>
        <fullName evidence="1">Uncharacterized protein</fullName>
    </submittedName>
</protein>
<accession>A0A8J9YDJ8</accession>
<dbReference type="AlphaFoldDB" id="A0A8J9YDJ8"/>
<feature type="non-terminal residue" evidence="1">
    <location>
        <position position="88"/>
    </location>
</feature>
<gene>
    <name evidence="1" type="ORF">BINO364_LOCUS9583</name>
</gene>
<reference evidence="1" key="1">
    <citation type="submission" date="2021-12" db="EMBL/GenBank/DDBJ databases">
        <authorList>
            <person name="Martin H S."/>
        </authorList>
    </citation>
    <scope>NUCLEOTIDE SEQUENCE</scope>
</reference>
<organism evidence="1 2">
    <name type="scientific">Brenthis ino</name>
    <name type="common">lesser marbled fritillary</name>
    <dbReference type="NCBI Taxonomy" id="405034"/>
    <lineage>
        <taxon>Eukaryota</taxon>
        <taxon>Metazoa</taxon>
        <taxon>Ecdysozoa</taxon>
        <taxon>Arthropoda</taxon>
        <taxon>Hexapoda</taxon>
        <taxon>Insecta</taxon>
        <taxon>Pterygota</taxon>
        <taxon>Neoptera</taxon>
        <taxon>Endopterygota</taxon>
        <taxon>Lepidoptera</taxon>
        <taxon>Glossata</taxon>
        <taxon>Ditrysia</taxon>
        <taxon>Papilionoidea</taxon>
        <taxon>Nymphalidae</taxon>
        <taxon>Heliconiinae</taxon>
        <taxon>Argynnini</taxon>
        <taxon>Brenthis</taxon>
    </lineage>
</organism>